<feature type="domain" description="DNA polymerase III delta N-terminal" evidence="9">
    <location>
        <begin position="252"/>
        <end position="353"/>
    </location>
</feature>
<reference evidence="11 12" key="1">
    <citation type="journal article" date="2018" name="Cell">
        <title>The Chara Genome: Secondary Complexity and Implications for Plant Terrestrialization.</title>
        <authorList>
            <person name="Nishiyama T."/>
            <person name="Sakayama H."/>
            <person name="Vries J.D."/>
            <person name="Buschmann H."/>
            <person name="Saint-Marcoux D."/>
            <person name="Ullrich K.K."/>
            <person name="Haas F.B."/>
            <person name="Vanderstraeten L."/>
            <person name="Becker D."/>
            <person name="Lang D."/>
            <person name="Vosolsobe S."/>
            <person name="Rombauts S."/>
            <person name="Wilhelmsson P.K.I."/>
            <person name="Janitza P."/>
            <person name="Kern R."/>
            <person name="Heyl A."/>
            <person name="Rumpler F."/>
            <person name="Villalobos L.I.A.C."/>
            <person name="Clay J.M."/>
            <person name="Skokan R."/>
            <person name="Toyoda A."/>
            <person name="Suzuki Y."/>
            <person name="Kagoshima H."/>
            <person name="Schijlen E."/>
            <person name="Tajeshwar N."/>
            <person name="Catarino B."/>
            <person name="Hetherington A.J."/>
            <person name="Saltykova A."/>
            <person name="Bonnot C."/>
            <person name="Breuninger H."/>
            <person name="Symeonidi A."/>
            <person name="Radhakrishnan G.V."/>
            <person name="Van Nieuwerburgh F."/>
            <person name="Deforce D."/>
            <person name="Chang C."/>
            <person name="Karol K.G."/>
            <person name="Hedrich R."/>
            <person name="Ulvskov P."/>
            <person name="Glockner G."/>
            <person name="Delwiche C.F."/>
            <person name="Petrasek J."/>
            <person name="Van de Peer Y."/>
            <person name="Friml J."/>
            <person name="Beilby M."/>
            <person name="Dolan L."/>
            <person name="Kohara Y."/>
            <person name="Sugano S."/>
            <person name="Fujiyama A."/>
            <person name="Delaux P.-M."/>
            <person name="Quint M."/>
            <person name="TheiBen G."/>
            <person name="Hagemann M."/>
            <person name="Harholt J."/>
            <person name="Dunand C."/>
            <person name="Zachgo S."/>
            <person name="Langdale J."/>
            <person name="Maumus F."/>
            <person name="Straeten D.V.D."/>
            <person name="Gould S.B."/>
            <person name="Rensing S.A."/>
        </authorList>
    </citation>
    <scope>NUCLEOTIDE SEQUENCE [LARGE SCALE GENOMIC DNA]</scope>
    <source>
        <strain evidence="11 12">S276</strain>
    </source>
</reference>
<dbReference type="GO" id="GO:0009360">
    <property type="term" value="C:DNA polymerase III complex"/>
    <property type="evidence" value="ECO:0007669"/>
    <property type="project" value="InterPro"/>
</dbReference>
<dbReference type="EC" id="2.7.7.7" evidence="1"/>
<dbReference type="GO" id="GO:0003887">
    <property type="term" value="F:DNA-directed DNA polymerase activity"/>
    <property type="evidence" value="ECO:0007669"/>
    <property type="project" value="UniProtKB-KW"/>
</dbReference>
<evidence type="ECO:0000256" key="1">
    <source>
        <dbReference type="ARBA" id="ARBA00012417"/>
    </source>
</evidence>
<dbReference type="SUPFAM" id="SSF52540">
    <property type="entry name" value="P-loop containing nucleoside triphosphate hydrolases"/>
    <property type="match status" value="1"/>
</dbReference>
<dbReference type="InterPro" id="IPR027417">
    <property type="entry name" value="P-loop_NTPase"/>
</dbReference>
<evidence type="ECO:0000259" key="10">
    <source>
        <dbReference type="Pfam" id="PF21694"/>
    </source>
</evidence>
<keyword evidence="3" id="KW-0808">Transferase</keyword>
<dbReference type="GO" id="GO:0006261">
    <property type="term" value="P:DNA-templated DNA replication"/>
    <property type="evidence" value="ECO:0007669"/>
    <property type="project" value="TreeGrafter"/>
</dbReference>
<dbReference type="PANTHER" id="PTHR34388">
    <property type="entry name" value="DNA POLYMERASE III SUBUNIT DELTA"/>
    <property type="match status" value="1"/>
</dbReference>
<dbReference type="InterPro" id="IPR010372">
    <property type="entry name" value="DNA_pol3_delta_N"/>
</dbReference>
<name>A0A388JX79_CHABU</name>
<evidence type="ECO:0000256" key="7">
    <source>
        <dbReference type="ARBA" id="ARBA00034754"/>
    </source>
</evidence>
<gene>
    <name evidence="11" type="ORF">CBR_g30332</name>
</gene>
<dbReference type="EMBL" id="BFEA01000028">
    <property type="protein sequence ID" value="GBG62378.1"/>
    <property type="molecule type" value="Genomic_DNA"/>
</dbReference>
<comment type="caution">
    <text evidence="11">The sequence shown here is derived from an EMBL/GenBank/DDBJ whole genome shotgun (WGS) entry which is preliminary data.</text>
</comment>
<dbReference type="InterPro" id="IPR048466">
    <property type="entry name" value="DNA_pol3_delta-like_C"/>
</dbReference>
<dbReference type="Gene3D" id="1.10.8.60">
    <property type="match status" value="1"/>
</dbReference>
<dbReference type="PANTHER" id="PTHR34388:SF1">
    <property type="entry name" value="DNA POLYMERASE III SUBUNIT DELTA"/>
    <property type="match status" value="1"/>
</dbReference>
<keyword evidence="5" id="KW-0235">DNA replication</keyword>
<dbReference type="STRING" id="69332.A0A388JX79"/>
<evidence type="ECO:0000256" key="3">
    <source>
        <dbReference type="ARBA" id="ARBA00022679"/>
    </source>
</evidence>
<dbReference type="NCBIfam" id="TIGR01128">
    <property type="entry name" value="holA"/>
    <property type="match status" value="1"/>
</dbReference>
<comment type="similarity">
    <text evidence="7">Belongs to the DNA polymerase HolA subunit family.</text>
</comment>
<dbReference type="Gramene" id="GBG62378">
    <property type="protein sequence ID" value="GBG62378"/>
    <property type="gene ID" value="CBR_g30332"/>
</dbReference>
<comment type="catalytic activity">
    <reaction evidence="8">
        <text>DNA(n) + a 2'-deoxyribonucleoside 5'-triphosphate = DNA(n+1) + diphosphate</text>
        <dbReference type="Rhea" id="RHEA:22508"/>
        <dbReference type="Rhea" id="RHEA-COMP:17339"/>
        <dbReference type="Rhea" id="RHEA-COMP:17340"/>
        <dbReference type="ChEBI" id="CHEBI:33019"/>
        <dbReference type="ChEBI" id="CHEBI:61560"/>
        <dbReference type="ChEBI" id="CHEBI:173112"/>
        <dbReference type="EC" id="2.7.7.7"/>
    </reaction>
</comment>
<keyword evidence="12" id="KW-1185">Reference proteome</keyword>
<dbReference type="InterPro" id="IPR008921">
    <property type="entry name" value="DNA_pol3_clamp-load_cplx_C"/>
</dbReference>
<accession>A0A388JX79</accession>
<dbReference type="Gene3D" id="1.20.272.10">
    <property type="match status" value="1"/>
</dbReference>
<proteinExistence type="inferred from homology"/>
<evidence type="ECO:0000313" key="12">
    <source>
        <dbReference type="Proteomes" id="UP000265515"/>
    </source>
</evidence>
<evidence type="ECO:0000256" key="6">
    <source>
        <dbReference type="ARBA" id="ARBA00022932"/>
    </source>
</evidence>
<sequence length="619" mass="67258">MAALGLRADTLYLSKSMLRSSAAMHAVMEHISAPISRDIVLPKSYYGTKSRRRSECGESKHIFEPRIGGCHWPSVSVGMRGMKEPILPKLSRCDMWVEHCRKFQSSHEGNFKHLKVGRSGCQPSRAGMLVSVRPGLLTKRLMQRAQRLSQLYLVTPARSTPRTNAADTFSLSSSPGSCQVLQPQPFRLHSFSPRHSRTPQLHVRRRSACAIPSPRPGVIPTFGPVRVARRKKEPAPTAEGVERLDAIDKPVHIFYGGDMVAMESAVKAAISAVVGEGSVELNFLRLQEVDDHGAVLSAIQTLMTAPLIGGKGRAVWLVEPKIMSKRCPSWLEVHLQDLVRMLPRTSRLVITLSAAPNTSWRKALVYPELANAEEFVEPNTWNKKKLTEQVHKAAARDGLKLSPKAAEIVAEFAAGNTLTVDRELKKLSLLATEASGGFVDADMVTGLVPVGVGCLRAVQLADRIREGDVREALKGLELLLASGKEEPVGILLAVVGQFREWLVVKAGMAAGKTDVQIAKALGLRNPKRLFFLKADAKHLPLDVLKECLQLCFETEVVLKTGAGLTGYALAGFSPIGSQFGIVSDSSPASASRVAASQLIQGMMISMCEICRSGNIGNSI</sequence>
<dbReference type="Pfam" id="PF21694">
    <property type="entry name" value="DNA_pol3_delta_C"/>
    <property type="match status" value="1"/>
</dbReference>
<dbReference type="AlphaFoldDB" id="A0A388JX79"/>
<dbReference type="Gene3D" id="3.40.50.300">
    <property type="entry name" value="P-loop containing nucleotide triphosphate hydrolases"/>
    <property type="match status" value="1"/>
</dbReference>
<dbReference type="Pfam" id="PF06144">
    <property type="entry name" value="DNA_pol3_delta"/>
    <property type="match status" value="1"/>
</dbReference>
<evidence type="ECO:0000313" key="11">
    <source>
        <dbReference type="EMBL" id="GBG62378.1"/>
    </source>
</evidence>
<evidence type="ECO:0000256" key="4">
    <source>
        <dbReference type="ARBA" id="ARBA00022695"/>
    </source>
</evidence>
<evidence type="ECO:0000259" key="9">
    <source>
        <dbReference type="Pfam" id="PF06144"/>
    </source>
</evidence>
<evidence type="ECO:0000256" key="2">
    <source>
        <dbReference type="ARBA" id="ARBA00017703"/>
    </source>
</evidence>
<dbReference type="Proteomes" id="UP000265515">
    <property type="component" value="Unassembled WGS sequence"/>
</dbReference>
<dbReference type="GO" id="GO:0003677">
    <property type="term" value="F:DNA binding"/>
    <property type="evidence" value="ECO:0007669"/>
    <property type="project" value="InterPro"/>
</dbReference>
<keyword evidence="4" id="KW-0548">Nucleotidyltransferase</keyword>
<protein>
    <recommendedName>
        <fullName evidence="2">DNA polymerase III subunit delta</fullName>
        <ecNumber evidence="1">2.7.7.7</ecNumber>
    </recommendedName>
</protein>
<feature type="domain" description="DNA polymerase III delta subunit-like C-terminal" evidence="10">
    <location>
        <begin position="459"/>
        <end position="563"/>
    </location>
</feature>
<organism evidence="11 12">
    <name type="scientific">Chara braunii</name>
    <name type="common">Braun's stonewort</name>
    <dbReference type="NCBI Taxonomy" id="69332"/>
    <lineage>
        <taxon>Eukaryota</taxon>
        <taxon>Viridiplantae</taxon>
        <taxon>Streptophyta</taxon>
        <taxon>Charophyceae</taxon>
        <taxon>Charales</taxon>
        <taxon>Characeae</taxon>
        <taxon>Chara</taxon>
    </lineage>
</organism>
<keyword evidence="6" id="KW-0239">DNA-directed DNA polymerase</keyword>
<dbReference type="InterPro" id="IPR005790">
    <property type="entry name" value="DNA_polIII_delta"/>
</dbReference>
<dbReference type="SUPFAM" id="SSF48019">
    <property type="entry name" value="post-AAA+ oligomerization domain-like"/>
    <property type="match status" value="1"/>
</dbReference>
<evidence type="ECO:0000256" key="5">
    <source>
        <dbReference type="ARBA" id="ARBA00022705"/>
    </source>
</evidence>
<evidence type="ECO:0000256" key="8">
    <source>
        <dbReference type="ARBA" id="ARBA00049244"/>
    </source>
</evidence>